<accession>A0ABP9NTT9</accession>
<dbReference type="SUPFAM" id="SSF55277">
    <property type="entry name" value="GYF domain"/>
    <property type="match status" value="1"/>
</dbReference>
<feature type="compositionally biased region" description="Basic residues" evidence="1">
    <location>
        <begin position="89"/>
        <end position="100"/>
    </location>
</feature>
<comment type="caution">
    <text evidence="2">The sequence shown here is derived from an EMBL/GenBank/DDBJ whole genome shotgun (WGS) entry which is preliminary data.</text>
</comment>
<dbReference type="RefSeq" id="WP_345734834.1">
    <property type="nucleotide sequence ID" value="NZ_BAABIA010000001.1"/>
</dbReference>
<evidence type="ECO:0008006" key="4">
    <source>
        <dbReference type="Google" id="ProtNLM"/>
    </source>
</evidence>
<feature type="region of interest" description="Disordered" evidence="1">
    <location>
        <begin position="55"/>
        <end position="100"/>
    </location>
</feature>
<name>A0ABP9NTT9_9BACT</name>
<evidence type="ECO:0000256" key="1">
    <source>
        <dbReference type="SAM" id="MobiDB-lite"/>
    </source>
</evidence>
<keyword evidence="3" id="KW-1185">Reference proteome</keyword>
<feature type="compositionally biased region" description="Low complexity" evidence="1">
    <location>
        <begin position="65"/>
        <end position="88"/>
    </location>
</feature>
<proteinExistence type="predicted"/>
<organism evidence="2 3">
    <name type="scientific">Prosthecobacter algae</name>
    <dbReference type="NCBI Taxonomy" id="1144682"/>
    <lineage>
        <taxon>Bacteria</taxon>
        <taxon>Pseudomonadati</taxon>
        <taxon>Verrucomicrobiota</taxon>
        <taxon>Verrucomicrobiia</taxon>
        <taxon>Verrucomicrobiales</taxon>
        <taxon>Verrucomicrobiaceae</taxon>
        <taxon>Prosthecobacter</taxon>
    </lineage>
</organism>
<reference evidence="3" key="1">
    <citation type="journal article" date="2019" name="Int. J. Syst. Evol. Microbiol.">
        <title>The Global Catalogue of Microorganisms (GCM) 10K type strain sequencing project: providing services to taxonomists for standard genome sequencing and annotation.</title>
        <authorList>
            <consortium name="The Broad Institute Genomics Platform"/>
            <consortium name="The Broad Institute Genome Sequencing Center for Infectious Disease"/>
            <person name="Wu L."/>
            <person name="Ma J."/>
        </authorList>
    </citation>
    <scope>NUCLEOTIDE SEQUENCE [LARGE SCALE GENOMIC DNA]</scope>
    <source>
        <strain evidence="3">JCM 18053</strain>
    </source>
</reference>
<dbReference type="InterPro" id="IPR035445">
    <property type="entry name" value="GYF-like_dom_sf"/>
</dbReference>
<dbReference type="EMBL" id="BAABIA010000001">
    <property type="protein sequence ID" value="GAA5134152.1"/>
    <property type="molecule type" value="Genomic_DNA"/>
</dbReference>
<evidence type="ECO:0000313" key="3">
    <source>
        <dbReference type="Proteomes" id="UP001499852"/>
    </source>
</evidence>
<sequence length="100" mass="10679">MKDALYLSRSFVEFGPFPTAEMFSFYNRGLLADSDYVRGASSDDWVHVNDWVASLPSDEPPAPQAKKAVSPTPKAAAPAKKAAAPAKKAPAKKAATKKAK</sequence>
<evidence type="ECO:0000313" key="2">
    <source>
        <dbReference type="EMBL" id="GAA5134152.1"/>
    </source>
</evidence>
<gene>
    <name evidence="2" type="ORF">GCM10023213_05370</name>
</gene>
<protein>
    <recommendedName>
        <fullName evidence="4">GYF domain-containing protein</fullName>
    </recommendedName>
</protein>
<dbReference type="Proteomes" id="UP001499852">
    <property type="component" value="Unassembled WGS sequence"/>
</dbReference>